<keyword evidence="13" id="KW-1185">Reference proteome</keyword>
<evidence type="ECO:0000256" key="8">
    <source>
        <dbReference type="ARBA" id="ARBA00023065"/>
    </source>
</evidence>
<evidence type="ECO:0000256" key="5">
    <source>
        <dbReference type="ARBA" id="ARBA00022692"/>
    </source>
</evidence>
<dbReference type="GO" id="GO:0030007">
    <property type="term" value="P:intracellular potassium ion homeostasis"/>
    <property type="evidence" value="ECO:0007669"/>
    <property type="project" value="UniProtKB-UniRule"/>
</dbReference>
<feature type="transmembrane region" description="Helical" evidence="10">
    <location>
        <begin position="806"/>
        <end position="825"/>
    </location>
</feature>
<evidence type="ECO:0000256" key="11">
    <source>
        <dbReference type="SAM" id="MobiDB-lite"/>
    </source>
</evidence>
<feature type="transmembrane region" description="Helical" evidence="10">
    <location>
        <begin position="701"/>
        <end position="718"/>
    </location>
</feature>
<name>A0AAN7WH14_9SACH</name>
<evidence type="ECO:0000256" key="1">
    <source>
        <dbReference type="ARBA" id="ARBA00004141"/>
    </source>
</evidence>
<feature type="transmembrane region" description="Helical" evidence="10">
    <location>
        <begin position="542"/>
        <end position="561"/>
    </location>
</feature>
<dbReference type="PANTHER" id="PTHR31064:SF30">
    <property type="entry name" value="HIGH-AFFINITY POTASSIUM TRANSPORT PROTEIN-RELATED"/>
    <property type="match status" value="1"/>
</dbReference>
<dbReference type="GO" id="GO:1990573">
    <property type="term" value="P:potassium ion import across plasma membrane"/>
    <property type="evidence" value="ECO:0007669"/>
    <property type="project" value="TreeGrafter"/>
</dbReference>
<feature type="compositionally biased region" description="Basic and acidic residues" evidence="11">
    <location>
        <begin position="344"/>
        <end position="358"/>
    </location>
</feature>
<keyword evidence="4 10" id="KW-0633">Potassium transport</keyword>
<dbReference type="InterPro" id="IPR051143">
    <property type="entry name" value="TrkH_K-transport"/>
</dbReference>
<dbReference type="Proteomes" id="UP001306508">
    <property type="component" value="Unassembled WGS sequence"/>
</dbReference>
<organism evidence="12 13">
    <name type="scientific">Arxiozyma heterogenica</name>
    <dbReference type="NCBI Taxonomy" id="278026"/>
    <lineage>
        <taxon>Eukaryota</taxon>
        <taxon>Fungi</taxon>
        <taxon>Dikarya</taxon>
        <taxon>Ascomycota</taxon>
        <taxon>Saccharomycotina</taxon>
        <taxon>Saccharomycetes</taxon>
        <taxon>Saccharomycetales</taxon>
        <taxon>Saccharomycetaceae</taxon>
        <taxon>Arxiozyma</taxon>
    </lineage>
</organism>
<dbReference type="InterPro" id="IPR015958">
    <property type="entry name" value="Trk1_fungi"/>
</dbReference>
<keyword evidence="9 10" id="KW-0472">Membrane</keyword>
<comment type="caution">
    <text evidence="12">The sequence shown here is derived from an EMBL/GenBank/DDBJ whole genome shotgun (WGS) entry which is preliminary data.</text>
</comment>
<dbReference type="InterPro" id="IPR003445">
    <property type="entry name" value="Cat_transpt"/>
</dbReference>
<dbReference type="GO" id="GO:0005886">
    <property type="term" value="C:plasma membrane"/>
    <property type="evidence" value="ECO:0007669"/>
    <property type="project" value="InterPro"/>
</dbReference>
<dbReference type="PIRSF" id="PIRSF002450">
    <property type="entry name" value="K+_transpter_TRK"/>
    <property type="match status" value="1"/>
</dbReference>
<keyword evidence="6 10" id="KW-0630">Potassium</keyword>
<dbReference type="Pfam" id="PF02386">
    <property type="entry name" value="TrkH"/>
    <property type="match status" value="1"/>
</dbReference>
<evidence type="ECO:0000256" key="10">
    <source>
        <dbReference type="PIRNR" id="PIRNR002450"/>
    </source>
</evidence>
<accession>A0AAN7WH14</accession>
<sequence length="957" mass="109603">MTLITSFLLYPIHNQSYIDILFTSAGAVTQGGLNTVPTNNLTLYQQIIIYIMCCLATPIFIHGSLAFIRLYWFERYFDNIKYTSKQDFLRRRTMTLQSLKTKPQTIIHKTLSRVNSNYQEELSPLDEISKNSNNKSNSNISISDNILIDSRFEKCTKKDIEIFRHRSEKDIPLELMLKSIGILQRQRDINNNKIVNKDTLEINDSIAILDSSINGNKEKSGSQIYVVLPPNEQHSPSNSMIINNHSSNNKLNNKKFSILKPEVSNYVMNKPFSNTVIQDLYQDSTSYSDISSKPIASNNSTFLSSTYDSNIEPYEVGSSSQEYKKNTTNYTQNKPGELRFELVQSSKEKKQSLSNERKKQNKRNTRLKRLTNILSMSPSLRMDYIKNKRLKASISNIDSSDQTTLRQRYKINQFSNRKHENNFFGHSNIFGQNIDKTSVDEIENDDNQRIDEEINFPRSNTLMSANYVSWEPSYGRNSVFIGLTKEQRNELGGVEYRAIKLLCIILLIYYIGCHICGVVMLIPWISLKKYYKNLLDLEHINPIWWAIFTSMSSFCDLGLALTNNSMISFQNAIYVLIILMWFIIIGNTGFPILLRFIIWVLYKISPDFSSSRESLGFLLDHPRRCFTLLFPSAATWWLLLTLVVLNFTDWILFIVLDLNSPPINEIPKGIAVLAGLFQAVCTRTAGFNVVDIAALHPSIQVSYMLMMYVSVLPLAISIRRTNVYEEQSLGIYSSITDLEDLDETSNGTSDSEVSNTINTSNNSVETNINNESKKVHKSKIEKRRQKPLTTRSFIGAHLRRQLSFDLWYLFLGLFIVCVCESGKIQNPDMPALNVFSILFEIVSAYGTVGLSLGYPGTTTSLSAQFNTISKLVIIAMLIRGRNRGLPYSLDRAIILPTEKLRQIEKIEDKKSKHYKHTLHSSTQTHGDAMNSYIRKKYYQTKRNFQKVKRAASMAQTD</sequence>
<feature type="region of interest" description="Disordered" evidence="11">
    <location>
        <begin position="744"/>
        <end position="765"/>
    </location>
</feature>
<comment type="subcellular location">
    <subcellularLocation>
        <location evidence="1">Membrane</location>
        <topology evidence="1">Multi-pass membrane protein</topology>
    </subcellularLocation>
</comment>
<keyword evidence="7 10" id="KW-1133">Transmembrane helix</keyword>
<dbReference type="EMBL" id="JAWIZZ010000047">
    <property type="protein sequence ID" value="KAK5779555.1"/>
    <property type="molecule type" value="Genomic_DNA"/>
</dbReference>
<proteinExistence type="inferred from homology"/>
<feature type="transmembrane region" description="Helical" evidence="10">
    <location>
        <begin position="573"/>
        <end position="602"/>
    </location>
</feature>
<evidence type="ECO:0000313" key="12">
    <source>
        <dbReference type="EMBL" id="KAK5779555.1"/>
    </source>
</evidence>
<feature type="compositionally biased region" description="Low complexity" evidence="11">
    <location>
        <begin position="751"/>
        <end position="765"/>
    </location>
</feature>
<evidence type="ECO:0000256" key="9">
    <source>
        <dbReference type="ARBA" id="ARBA00023136"/>
    </source>
</evidence>
<feature type="transmembrane region" description="Helical" evidence="10">
    <location>
        <begin position="670"/>
        <end position="695"/>
    </location>
</feature>
<feature type="region of interest" description="Disordered" evidence="11">
    <location>
        <begin position="316"/>
        <end position="335"/>
    </location>
</feature>
<feature type="transmembrane region" description="Helical" evidence="10">
    <location>
        <begin position="636"/>
        <end position="658"/>
    </location>
</feature>
<evidence type="ECO:0000256" key="2">
    <source>
        <dbReference type="ARBA" id="ARBA00009137"/>
    </source>
</evidence>
<dbReference type="AlphaFoldDB" id="A0AAN7WH14"/>
<feature type="compositionally biased region" description="Polar residues" evidence="11">
    <location>
        <begin position="317"/>
        <end position="334"/>
    </location>
</feature>
<feature type="transmembrane region" description="Helical" evidence="10">
    <location>
        <begin position="47"/>
        <end position="72"/>
    </location>
</feature>
<feature type="region of interest" description="Disordered" evidence="11">
    <location>
        <begin position="344"/>
        <end position="366"/>
    </location>
</feature>
<evidence type="ECO:0000256" key="7">
    <source>
        <dbReference type="ARBA" id="ARBA00022989"/>
    </source>
</evidence>
<keyword evidence="3 10" id="KW-0813">Transport</keyword>
<dbReference type="GO" id="GO:0140107">
    <property type="term" value="F:high-affinity potassium ion transmembrane transporter activity"/>
    <property type="evidence" value="ECO:0007669"/>
    <property type="project" value="TreeGrafter"/>
</dbReference>
<keyword evidence="5 10" id="KW-0812">Transmembrane</keyword>
<reference evidence="13" key="1">
    <citation type="submission" date="2023-07" db="EMBL/GenBank/DDBJ databases">
        <title>A draft genome of Kazachstania heterogenica Y-27499.</title>
        <authorList>
            <person name="Donic C."/>
            <person name="Kralova J.S."/>
            <person name="Fidel L."/>
            <person name="Ben-Dor S."/>
            <person name="Jung S."/>
        </authorList>
    </citation>
    <scope>NUCLEOTIDE SEQUENCE [LARGE SCALE GENOMIC DNA]</scope>
    <source>
        <strain evidence="13">Y27499</strain>
    </source>
</reference>
<comment type="similarity">
    <text evidence="2 10">Belongs to the TrkH potassium transport family.</text>
</comment>
<dbReference type="PANTHER" id="PTHR31064">
    <property type="entry name" value="POTASSIUM TRANSPORT PROTEIN DDB_G0292412-RELATED"/>
    <property type="match status" value="1"/>
</dbReference>
<evidence type="ECO:0000313" key="13">
    <source>
        <dbReference type="Proteomes" id="UP001306508"/>
    </source>
</evidence>
<dbReference type="NCBIfam" id="TIGR00934">
    <property type="entry name" value="2a38euk"/>
    <property type="match status" value="1"/>
</dbReference>
<feature type="transmembrane region" description="Helical" evidence="10">
    <location>
        <begin position="498"/>
        <end position="522"/>
    </location>
</feature>
<keyword evidence="8 10" id="KW-0406">Ion transport</keyword>
<gene>
    <name evidence="12" type="ORF">RI543_003447</name>
</gene>
<feature type="transmembrane region" description="Helical" evidence="10">
    <location>
        <begin position="831"/>
        <end position="854"/>
    </location>
</feature>
<evidence type="ECO:0000256" key="4">
    <source>
        <dbReference type="ARBA" id="ARBA00022538"/>
    </source>
</evidence>
<protein>
    <recommendedName>
        <fullName evidence="10">Potassium transport protein</fullName>
    </recommendedName>
</protein>
<dbReference type="InterPro" id="IPR004773">
    <property type="entry name" value="K/Na_transp_Trk1/HKT1"/>
</dbReference>
<evidence type="ECO:0000256" key="6">
    <source>
        <dbReference type="ARBA" id="ARBA00022958"/>
    </source>
</evidence>
<evidence type="ECO:0000256" key="3">
    <source>
        <dbReference type="ARBA" id="ARBA00022448"/>
    </source>
</evidence>